<dbReference type="Gene3D" id="2.40.50.140">
    <property type="entry name" value="Nucleic acid-binding proteins"/>
    <property type="match status" value="2"/>
</dbReference>
<dbReference type="PANTHER" id="PTHR21166:SF2">
    <property type="entry name" value="CELL DIVISION CONTROL PROTEIN 24 OB DOMAIN-CONTAINING PROTEIN-RELATED"/>
    <property type="match status" value="1"/>
</dbReference>
<dbReference type="SUPFAM" id="SSF50249">
    <property type="entry name" value="Nucleic acid-binding proteins"/>
    <property type="match status" value="2"/>
</dbReference>
<dbReference type="FunCoup" id="A0A1S3ETG2">
    <property type="interactions" value="448"/>
</dbReference>
<dbReference type="FunFam" id="2.40.50.140:FF:000171">
    <property type="entry name" value="meiosis-specific with OB domain-containing protein isoform X1"/>
    <property type="match status" value="1"/>
</dbReference>
<name>A0A1S3ETG2_DIPOR</name>
<evidence type="ECO:0000256" key="1">
    <source>
        <dbReference type="ARBA" id="ARBA00023125"/>
    </source>
</evidence>
<gene>
    <name evidence="6" type="primary">Meiob</name>
</gene>
<accession>A0A1S3ETG2</accession>
<evidence type="ECO:0000256" key="2">
    <source>
        <dbReference type="ARBA" id="ARBA00023254"/>
    </source>
</evidence>
<evidence type="ECO:0000313" key="5">
    <source>
        <dbReference type="Proteomes" id="UP000081671"/>
    </source>
</evidence>
<dbReference type="RefSeq" id="XP_012866712.1">
    <property type="nucleotide sequence ID" value="XM_013011258.1"/>
</dbReference>
<comment type="similarity">
    <text evidence="3">Belongs to the MEIOB family.</text>
</comment>
<proteinExistence type="inferred from homology"/>
<dbReference type="Pfam" id="PF24903">
    <property type="entry name" value="OB_MEIOB_N"/>
    <property type="match status" value="1"/>
</dbReference>
<dbReference type="STRING" id="10020.ENSDORP00000011984"/>
<dbReference type="KEGG" id="dord:105981908"/>
<dbReference type="PANTHER" id="PTHR21166">
    <property type="entry name" value="CELL DIVISION CONTROL PROTEIN 24 OB DOMAIN-CONTAINING PROTEIN-RELATED"/>
    <property type="match status" value="1"/>
</dbReference>
<sequence length="392" mass="43794">MASSFALRTFTALADLQQNMANLKIIGIVIGKTDVKGFPDRKNIGSERYTFSFTIRDSPACFVNAACWGKEEYIRPLSDSFRVGDCVIIENPLIQRKELEREEKFSPGTPSNYKLLLSENHSVVRVCSSYEVDTKLLSLIHLPVKESRDYYSLGDVIANGHSLDGRIINVLAAVRWVGEPKHFTTSDRRRGQRCEIKLYDETEPSFTMICWDNESILLAQSWVPQETVIFASDVRITFDKFRDCMTATVISKTIITTNPDTPEANILLNYIRENKETNVLADEIDSVFKEPVNCNSSCGYIVNETSNTCLTCNKDSFQLRPVSLSFDMLVDITDHTGTLPSCSLSGSVAEDTLGCTFVLSSRARGGLRVSVLSCKRSDPVEASRSMPQEAQP</sequence>
<organism evidence="5 6">
    <name type="scientific">Dipodomys ordii</name>
    <name type="common">Ord's kangaroo rat</name>
    <dbReference type="NCBI Taxonomy" id="10020"/>
    <lineage>
        <taxon>Eukaryota</taxon>
        <taxon>Metazoa</taxon>
        <taxon>Chordata</taxon>
        <taxon>Craniata</taxon>
        <taxon>Vertebrata</taxon>
        <taxon>Euteleostomi</taxon>
        <taxon>Mammalia</taxon>
        <taxon>Eutheria</taxon>
        <taxon>Euarchontoglires</taxon>
        <taxon>Glires</taxon>
        <taxon>Rodentia</taxon>
        <taxon>Castorimorpha</taxon>
        <taxon>Heteromyidae</taxon>
        <taxon>Dipodomyinae</taxon>
        <taxon>Dipodomys</taxon>
    </lineage>
</organism>
<dbReference type="CDD" id="cd04475">
    <property type="entry name" value="RPA1_DBD_B"/>
    <property type="match status" value="1"/>
</dbReference>
<dbReference type="InParanoid" id="A0A1S3ETG2"/>
<dbReference type="FunFam" id="2.40.50.140:FF:000248">
    <property type="entry name" value="Meiosis specific with OB domains"/>
    <property type="match status" value="1"/>
</dbReference>
<dbReference type="CTD" id="254528"/>
<dbReference type="InterPro" id="IPR012340">
    <property type="entry name" value="NA-bd_OB-fold"/>
</dbReference>
<feature type="domain" description="MEIOB-like N-terminal" evidence="4">
    <location>
        <begin position="9"/>
        <end position="145"/>
    </location>
</feature>
<dbReference type="GO" id="GO:0003697">
    <property type="term" value="F:single-stranded DNA binding"/>
    <property type="evidence" value="ECO:0007669"/>
    <property type="project" value="TreeGrafter"/>
</dbReference>
<evidence type="ECO:0000259" key="4">
    <source>
        <dbReference type="Pfam" id="PF24903"/>
    </source>
</evidence>
<evidence type="ECO:0000313" key="6">
    <source>
        <dbReference type="RefSeq" id="XP_012866712.1"/>
    </source>
</evidence>
<dbReference type="AlphaFoldDB" id="A0A1S3ETG2"/>
<keyword evidence="5" id="KW-1185">Reference proteome</keyword>
<keyword evidence="2" id="KW-0469">Meiosis</keyword>
<dbReference type="GO" id="GO:0008310">
    <property type="term" value="F:single-stranded DNA 3'-5' DNA exonuclease activity"/>
    <property type="evidence" value="ECO:0007669"/>
    <property type="project" value="TreeGrafter"/>
</dbReference>
<keyword evidence="1" id="KW-0238">DNA-binding</keyword>
<dbReference type="GeneID" id="105981908"/>
<dbReference type="InterPro" id="IPR056880">
    <property type="entry name" value="OB_MEIOB_N"/>
</dbReference>
<dbReference type="GO" id="GO:0000712">
    <property type="term" value="P:resolution of meiotic recombination intermediates"/>
    <property type="evidence" value="ECO:0007669"/>
    <property type="project" value="TreeGrafter"/>
</dbReference>
<reference evidence="6" key="1">
    <citation type="submission" date="2025-08" db="UniProtKB">
        <authorList>
            <consortium name="RefSeq"/>
        </authorList>
    </citation>
    <scope>IDENTIFICATION</scope>
    <source>
        <tissue evidence="6">Kidney</tissue>
    </source>
</reference>
<dbReference type="OrthoDB" id="9937820at2759"/>
<protein>
    <submittedName>
        <fullName evidence="6">Meiosis-specific with OB domain-containing protein</fullName>
    </submittedName>
</protein>
<dbReference type="InterPro" id="IPR052469">
    <property type="entry name" value="MEIOB"/>
</dbReference>
<dbReference type="Proteomes" id="UP000081671">
    <property type="component" value="Unplaced"/>
</dbReference>
<evidence type="ECO:0000256" key="3">
    <source>
        <dbReference type="ARBA" id="ARBA00038329"/>
    </source>
</evidence>